<reference evidence="1 2" key="1">
    <citation type="journal article" date="2019" name="Genome Biol. Evol.">
        <title>Insights into the evolution of the New World diploid cottons (Gossypium, subgenus Houzingenia) based on genome sequencing.</title>
        <authorList>
            <person name="Grover C.E."/>
            <person name="Arick M.A. 2nd"/>
            <person name="Thrash A."/>
            <person name="Conover J.L."/>
            <person name="Sanders W.S."/>
            <person name="Peterson D.G."/>
            <person name="Frelichowski J.E."/>
            <person name="Scheffler J.A."/>
            <person name="Scheffler B.E."/>
            <person name="Wendel J.F."/>
        </authorList>
    </citation>
    <scope>NUCLEOTIDE SEQUENCE [LARGE SCALE GENOMIC DNA]</scope>
    <source>
        <strain evidence="1">8</strain>
        <tissue evidence="1">Leaf</tissue>
    </source>
</reference>
<evidence type="ECO:0000313" key="2">
    <source>
        <dbReference type="Proteomes" id="UP000593568"/>
    </source>
</evidence>
<accession>A0A7J9E2R8</accession>
<proteinExistence type="predicted"/>
<protein>
    <submittedName>
        <fullName evidence="1">Uncharacterized protein</fullName>
    </submittedName>
</protein>
<dbReference type="Proteomes" id="UP000593568">
    <property type="component" value="Unassembled WGS sequence"/>
</dbReference>
<sequence>MLRFCQLSRFRKPSSRGSLDSEIAVVKEVTLERDLRPLLFKFNE</sequence>
<dbReference type="EMBL" id="JABEZW010000006">
    <property type="protein sequence ID" value="MBA0767054.1"/>
    <property type="molecule type" value="Genomic_DNA"/>
</dbReference>
<gene>
    <name evidence="1" type="ORF">Gotri_016019</name>
</gene>
<keyword evidence="2" id="KW-1185">Reference proteome</keyword>
<name>A0A7J9E2R8_9ROSI</name>
<comment type="caution">
    <text evidence="1">The sequence shown here is derived from an EMBL/GenBank/DDBJ whole genome shotgun (WGS) entry which is preliminary data.</text>
</comment>
<feature type="non-terminal residue" evidence="1">
    <location>
        <position position="44"/>
    </location>
</feature>
<dbReference type="AlphaFoldDB" id="A0A7J9E2R8"/>
<organism evidence="1 2">
    <name type="scientific">Gossypium trilobum</name>
    <dbReference type="NCBI Taxonomy" id="34281"/>
    <lineage>
        <taxon>Eukaryota</taxon>
        <taxon>Viridiplantae</taxon>
        <taxon>Streptophyta</taxon>
        <taxon>Embryophyta</taxon>
        <taxon>Tracheophyta</taxon>
        <taxon>Spermatophyta</taxon>
        <taxon>Magnoliopsida</taxon>
        <taxon>eudicotyledons</taxon>
        <taxon>Gunneridae</taxon>
        <taxon>Pentapetalae</taxon>
        <taxon>rosids</taxon>
        <taxon>malvids</taxon>
        <taxon>Malvales</taxon>
        <taxon>Malvaceae</taxon>
        <taxon>Malvoideae</taxon>
        <taxon>Gossypium</taxon>
    </lineage>
</organism>
<evidence type="ECO:0000313" key="1">
    <source>
        <dbReference type="EMBL" id="MBA0767054.1"/>
    </source>
</evidence>